<name>A0ABD2AIM5_VESSQ</name>
<organism evidence="1 2">
    <name type="scientific">Vespula squamosa</name>
    <name type="common">Southern yellow jacket</name>
    <name type="synonym">Wasp</name>
    <dbReference type="NCBI Taxonomy" id="30214"/>
    <lineage>
        <taxon>Eukaryota</taxon>
        <taxon>Metazoa</taxon>
        <taxon>Ecdysozoa</taxon>
        <taxon>Arthropoda</taxon>
        <taxon>Hexapoda</taxon>
        <taxon>Insecta</taxon>
        <taxon>Pterygota</taxon>
        <taxon>Neoptera</taxon>
        <taxon>Endopterygota</taxon>
        <taxon>Hymenoptera</taxon>
        <taxon>Apocrita</taxon>
        <taxon>Aculeata</taxon>
        <taxon>Vespoidea</taxon>
        <taxon>Vespidae</taxon>
        <taxon>Vespinae</taxon>
        <taxon>Vespula</taxon>
    </lineage>
</organism>
<evidence type="ECO:0000313" key="1">
    <source>
        <dbReference type="EMBL" id="KAL2720463.1"/>
    </source>
</evidence>
<sequence>MIKHGKAKGERDGVECKLKIIVVIKRREVNEMDKDEDEEENKEEDEVFFYHRPMWNIIFLLEYSLH</sequence>
<reference evidence="1 2" key="1">
    <citation type="journal article" date="2024" name="Ann. Entomol. Soc. Am.">
        <title>Genomic analyses of the southern and eastern yellowjacket wasps (Hymenoptera: Vespidae) reveal evolutionary signatures of social life.</title>
        <authorList>
            <person name="Catto M.A."/>
            <person name="Caine P.B."/>
            <person name="Orr S.E."/>
            <person name="Hunt B.G."/>
            <person name="Goodisman M.A.D."/>
        </authorList>
    </citation>
    <scope>NUCLEOTIDE SEQUENCE [LARGE SCALE GENOMIC DNA]</scope>
    <source>
        <strain evidence="1">233</strain>
        <tissue evidence="1">Head and thorax</tissue>
    </source>
</reference>
<evidence type="ECO:0000313" key="2">
    <source>
        <dbReference type="Proteomes" id="UP001607302"/>
    </source>
</evidence>
<proteinExistence type="predicted"/>
<keyword evidence="2" id="KW-1185">Reference proteome</keyword>
<accession>A0ABD2AIM5</accession>
<protein>
    <submittedName>
        <fullName evidence="1">Uncharacterized protein</fullName>
    </submittedName>
</protein>
<comment type="caution">
    <text evidence="1">The sequence shown here is derived from an EMBL/GenBank/DDBJ whole genome shotgun (WGS) entry which is preliminary data.</text>
</comment>
<dbReference type="Proteomes" id="UP001607302">
    <property type="component" value="Unassembled WGS sequence"/>
</dbReference>
<dbReference type="AlphaFoldDB" id="A0ABD2AIM5"/>
<gene>
    <name evidence="1" type="ORF">V1478_010039</name>
</gene>
<dbReference type="EMBL" id="JAUDFV010000146">
    <property type="protein sequence ID" value="KAL2720463.1"/>
    <property type="molecule type" value="Genomic_DNA"/>
</dbReference>